<dbReference type="EC" id="6.1.1.14" evidence="2"/>
<dbReference type="SUPFAM" id="SSF52954">
    <property type="entry name" value="Class II aaRS ABD-related"/>
    <property type="match status" value="1"/>
</dbReference>
<keyword evidence="7" id="KW-0648">Protein biosynthesis</keyword>
<dbReference type="AlphaFoldDB" id="A0A2S7U3J0"/>
<dbReference type="Pfam" id="PF00587">
    <property type="entry name" value="tRNA-synt_2b"/>
    <property type="match status" value="1"/>
</dbReference>
<dbReference type="InterPro" id="IPR027031">
    <property type="entry name" value="Gly-tRNA_synthase/POLG2"/>
</dbReference>
<dbReference type="GO" id="GO:0004820">
    <property type="term" value="F:glycine-tRNA ligase activity"/>
    <property type="evidence" value="ECO:0007669"/>
    <property type="project" value="UniProtKB-EC"/>
</dbReference>
<evidence type="ECO:0000256" key="1">
    <source>
        <dbReference type="ARBA" id="ARBA00008226"/>
    </source>
</evidence>
<dbReference type="PRINTS" id="PR01043">
    <property type="entry name" value="TRNASYNTHGLY"/>
</dbReference>
<dbReference type="Pfam" id="PF03129">
    <property type="entry name" value="HGTP_anticodon"/>
    <property type="match status" value="1"/>
</dbReference>
<keyword evidence="11" id="KW-1185">Reference proteome</keyword>
<dbReference type="InterPro" id="IPR036621">
    <property type="entry name" value="Anticodon-bd_dom_sf"/>
</dbReference>
<accession>A0A2S7U3J0</accession>
<dbReference type="PROSITE" id="PS50862">
    <property type="entry name" value="AA_TRNA_LIGASE_II"/>
    <property type="match status" value="1"/>
</dbReference>
<dbReference type="InterPro" id="IPR004154">
    <property type="entry name" value="Anticodon-bd"/>
</dbReference>
<dbReference type="NCBIfam" id="NF003211">
    <property type="entry name" value="PRK04173.1"/>
    <property type="match status" value="1"/>
</dbReference>
<dbReference type="OrthoDB" id="9760853at2"/>
<keyword evidence="6" id="KW-0067">ATP-binding</keyword>
<keyword evidence="8" id="KW-0030">Aminoacyl-tRNA synthetase</keyword>
<evidence type="ECO:0000256" key="8">
    <source>
        <dbReference type="ARBA" id="ARBA00023146"/>
    </source>
</evidence>
<evidence type="ECO:0000256" key="6">
    <source>
        <dbReference type="ARBA" id="ARBA00022840"/>
    </source>
</evidence>
<evidence type="ECO:0000256" key="5">
    <source>
        <dbReference type="ARBA" id="ARBA00022741"/>
    </source>
</evidence>
<dbReference type="InterPro" id="IPR002315">
    <property type="entry name" value="tRNA-synt_gly"/>
</dbReference>
<dbReference type="PANTHER" id="PTHR10745:SF8">
    <property type="entry name" value="DNA POLYMERASE SUBUNIT GAMMA-2, MITOCHONDRIAL"/>
    <property type="match status" value="1"/>
</dbReference>
<dbReference type="InterPro" id="IPR045864">
    <property type="entry name" value="aa-tRNA-synth_II/BPL/LPL"/>
</dbReference>
<evidence type="ECO:0000256" key="7">
    <source>
        <dbReference type="ARBA" id="ARBA00022917"/>
    </source>
</evidence>
<comment type="similarity">
    <text evidence="1">Belongs to the class-II aminoacyl-tRNA synthetase family.</text>
</comment>
<dbReference type="InterPro" id="IPR006195">
    <property type="entry name" value="aa-tRNA-synth_II"/>
</dbReference>
<proteinExistence type="inferred from homology"/>
<organism evidence="10 11">
    <name type="scientific">Rubritalea profundi</name>
    <dbReference type="NCBI Taxonomy" id="1658618"/>
    <lineage>
        <taxon>Bacteria</taxon>
        <taxon>Pseudomonadati</taxon>
        <taxon>Verrucomicrobiota</taxon>
        <taxon>Verrucomicrobiia</taxon>
        <taxon>Verrucomicrobiales</taxon>
        <taxon>Rubritaleaceae</taxon>
        <taxon>Rubritalea</taxon>
    </lineage>
</organism>
<dbReference type="NCBIfam" id="TIGR00389">
    <property type="entry name" value="glyS_dimeric"/>
    <property type="match status" value="1"/>
</dbReference>
<protein>
    <recommendedName>
        <fullName evidence="2">glycine--tRNA ligase</fullName>
        <ecNumber evidence="2">6.1.1.14</ecNumber>
    </recommendedName>
</protein>
<dbReference type="InterPro" id="IPR002314">
    <property type="entry name" value="aa-tRNA-synt_IIb"/>
</dbReference>
<evidence type="ECO:0000256" key="2">
    <source>
        <dbReference type="ARBA" id="ARBA00012829"/>
    </source>
</evidence>
<evidence type="ECO:0000256" key="4">
    <source>
        <dbReference type="ARBA" id="ARBA00022598"/>
    </source>
</evidence>
<keyword evidence="4 10" id="KW-0436">Ligase</keyword>
<keyword evidence="5" id="KW-0547">Nucleotide-binding</keyword>
<dbReference type="PANTHER" id="PTHR10745">
    <property type="entry name" value="GLYCYL-TRNA SYNTHETASE/DNA POLYMERASE SUBUNIT GAMMA-2"/>
    <property type="match status" value="1"/>
</dbReference>
<sequence>MAERENTDPQKMEKIVSLCKSKGFIYQSAELYGGLNGCWDYGPLGVELKRNLKDYWWRKNVQERDDILGMDGSILTHQAVLTASGHVGGFSDPMCDCLLSKARLRADQIDAQTGTAYHYTGASHEESEWSIERPFSVLIDPTANQNENNARKVAKQYYAQFLNDKQIAPKKLALAGESTTEETDTIQYNPENGSLLTEAREFNLMFQTKMGASSDDNDPNAVAYLRPETAQTIFVQYKNVLDSSRVKIPFGIAQIGKAFRNEINPRNFTFRSREFEQMEIEYFCRPEDGLRLTEEWLEKRLSFYEEIGVPRTKLHVLDVPDAERAHYSEKTYDIEYEFPFGIQELEGVAYRGAYDLGKHQEHSGKTIEYFDEETKERFIPHVVEPSAGCDRSVLAVLCEAYDVEDLTKEGGKKDERTVMRFKPCMAPIKAAILPLLKNKPELVAKAKEVQHLLQPFMNIFYDETAAIGRRYRRQDEVGTPFCIAIDFETLGEETQDGQDLTDTVTVRHRDSMEQERIAISDLLPWLLQRIR</sequence>
<dbReference type="SUPFAM" id="SSF55681">
    <property type="entry name" value="Class II aaRS and biotin synthetases"/>
    <property type="match status" value="1"/>
</dbReference>
<dbReference type="RefSeq" id="WP_105043633.1">
    <property type="nucleotide sequence ID" value="NZ_MQWA01000001.1"/>
</dbReference>
<evidence type="ECO:0000313" key="10">
    <source>
        <dbReference type="EMBL" id="PQJ29140.1"/>
    </source>
</evidence>
<comment type="caution">
    <text evidence="10">The sequence shown here is derived from an EMBL/GenBank/DDBJ whole genome shotgun (WGS) entry which is preliminary data.</text>
</comment>
<name>A0A2S7U3J0_9BACT</name>
<dbReference type="Gene3D" id="3.40.50.800">
    <property type="entry name" value="Anticodon-binding domain"/>
    <property type="match status" value="1"/>
</dbReference>
<evidence type="ECO:0000313" key="11">
    <source>
        <dbReference type="Proteomes" id="UP000239907"/>
    </source>
</evidence>
<dbReference type="InterPro" id="IPR033731">
    <property type="entry name" value="GlyRS-like_core"/>
</dbReference>
<dbReference type="GO" id="GO:0006426">
    <property type="term" value="P:glycyl-tRNA aminoacylation"/>
    <property type="evidence" value="ECO:0007669"/>
    <property type="project" value="InterPro"/>
</dbReference>
<dbReference type="Gene3D" id="3.30.930.10">
    <property type="entry name" value="Bira Bifunctional Protein, Domain 2"/>
    <property type="match status" value="1"/>
</dbReference>
<dbReference type="CDD" id="cd00774">
    <property type="entry name" value="GlyRS-like_core"/>
    <property type="match status" value="1"/>
</dbReference>
<feature type="domain" description="Aminoacyl-transfer RNA synthetases class-II family profile" evidence="9">
    <location>
        <begin position="170"/>
        <end position="423"/>
    </location>
</feature>
<evidence type="ECO:0000256" key="3">
    <source>
        <dbReference type="ARBA" id="ARBA00022490"/>
    </source>
</evidence>
<dbReference type="GO" id="GO:0005737">
    <property type="term" value="C:cytoplasm"/>
    <property type="evidence" value="ECO:0007669"/>
    <property type="project" value="InterPro"/>
</dbReference>
<reference evidence="10 11" key="1">
    <citation type="submission" date="2016-12" db="EMBL/GenBank/DDBJ databases">
        <title>Study of bacterial adaptation to deep sea.</title>
        <authorList>
            <person name="Song J."/>
            <person name="Yoshizawa S."/>
            <person name="Kogure K."/>
        </authorList>
    </citation>
    <scope>NUCLEOTIDE SEQUENCE [LARGE SCALE GENOMIC DNA]</scope>
    <source>
        <strain evidence="10 11">SAORIC-165</strain>
    </source>
</reference>
<gene>
    <name evidence="10" type="ORF">BSZ32_11990</name>
</gene>
<evidence type="ECO:0000259" key="9">
    <source>
        <dbReference type="PROSITE" id="PS50862"/>
    </source>
</evidence>
<dbReference type="Proteomes" id="UP000239907">
    <property type="component" value="Unassembled WGS sequence"/>
</dbReference>
<dbReference type="EMBL" id="MQWA01000001">
    <property type="protein sequence ID" value="PQJ29140.1"/>
    <property type="molecule type" value="Genomic_DNA"/>
</dbReference>
<dbReference type="GO" id="GO:0005524">
    <property type="term" value="F:ATP binding"/>
    <property type="evidence" value="ECO:0007669"/>
    <property type="project" value="UniProtKB-KW"/>
</dbReference>
<keyword evidence="3" id="KW-0963">Cytoplasm</keyword>